<dbReference type="InterPro" id="IPR050098">
    <property type="entry name" value="TFPI/VKTCI-like"/>
</dbReference>
<evidence type="ECO:0000256" key="4">
    <source>
        <dbReference type="SAM" id="SignalP"/>
    </source>
</evidence>
<keyword evidence="3" id="KW-1015">Disulfide bond</keyword>
<evidence type="ECO:0000256" key="2">
    <source>
        <dbReference type="ARBA" id="ARBA00022900"/>
    </source>
</evidence>
<keyword evidence="6" id="KW-1185">Reference proteome</keyword>
<dbReference type="Pfam" id="PF00014">
    <property type="entry name" value="Kunitz_BPTI"/>
    <property type="match status" value="2"/>
</dbReference>
<dbReference type="PROSITE" id="PS00280">
    <property type="entry name" value="BPTI_KUNITZ_1"/>
    <property type="match status" value="1"/>
</dbReference>
<evidence type="ECO:0000313" key="7">
    <source>
        <dbReference type="RefSeq" id="XP_022834335.1"/>
    </source>
</evidence>
<accession>A0A9J7EST6</accession>
<gene>
    <name evidence="7" type="primary">LOC111362048</name>
</gene>
<dbReference type="AlphaFoldDB" id="A0A9J7EST6"/>
<dbReference type="SMART" id="SM00131">
    <property type="entry name" value="KU"/>
    <property type="match status" value="2"/>
</dbReference>
<dbReference type="GO" id="GO:0004867">
    <property type="term" value="F:serine-type endopeptidase inhibitor activity"/>
    <property type="evidence" value="ECO:0007669"/>
    <property type="project" value="UniProtKB-KW"/>
</dbReference>
<feature type="signal peptide" evidence="4">
    <location>
        <begin position="1"/>
        <end position="35"/>
    </location>
</feature>
<dbReference type="CDD" id="cd00109">
    <property type="entry name" value="Kunitz-type"/>
    <property type="match status" value="2"/>
</dbReference>
<feature type="domain" description="BPTI/Kunitz inhibitor" evidence="5">
    <location>
        <begin position="131"/>
        <end position="181"/>
    </location>
</feature>
<proteinExistence type="predicted"/>
<keyword evidence="2" id="KW-0722">Serine protease inhibitor</keyword>
<evidence type="ECO:0000256" key="1">
    <source>
        <dbReference type="ARBA" id="ARBA00022690"/>
    </source>
</evidence>
<dbReference type="OrthoDB" id="4473401at2759"/>
<name>A0A9J7EST6_SPOLT</name>
<dbReference type="InterPro" id="IPR020901">
    <property type="entry name" value="Prtase_inh_Kunz-CS"/>
</dbReference>
<reference evidence="7" key="1">
    <citation type="submission" date="2025-08" db="UniProtKB">
        <authorList>
            <consortium name="RefSeq"/>
        </authorList>
    </citation>
    <scope>IDENTIFICATION</scope>
    <source>
        <strain evidence="7">Ishihara</strain>
        <tissue evidence="7">Whole body</tissue>
    </source>
</reference>
<dbReference type="GeneID" id="111362048"/>
<keyword evidence="1" id="KW-0646">Protease inhibitor</keyword>
<dbReference type="InterPro" id="IPR002223">
    <property type="entry name" value="Kunitz_BPTI"/>
</dbReference>
<protein>
    <submittedName>
        <fullName evidence="7">Boophilin-G2-like</fullName>
    </submittedName>
</protein>
<dbReference type="Proteomes" id="UP000301870">
    <property type="component" value="Unplaced"/>
</dbReference>
<dbReference type="FunFam" id="4.10.410.10:FF:000020">
    <property type="entry name" value="Collagen, type VI, alpha 3"/>
    <property type="match status" value="1"/>
</dbReference>
<dbReference type="PROSITE" id="PS50279">
    <property type="entry name" value="BPTI_KUNITZ_2"/>
    <property type="match status" value="2"/>
</dbReference>
<feature type="domain" description="BPTI/Kunitz inhibitor" evidence="5">
    <location>
        <begin position="60"/>
        <end position="113"/>
    </location>
</feature>
<dbReference type="RefSeq" id="XP_022834335.1">
    <property type="nucleotide sequence ID" value="XM_022978567.1"/>
</dbReference>
<organism evidence="6 7">
    <name type="scientific">Spodoptera litura</name>
    <name type="common">Asian cotton leafworm</name>
    <dbReference type="NCBI Taxonomy" id="69820"/>
    <lineage>
        <taxon>Eukaryota</taxon>
        <taxon>Metazoa</taxon>
        <taxon>Ecdysozoa</taxon>
        <taxon>Arthropoda</taxon>
        <taxon>Hexapoda</taxon>
        <taxon>Insecta</taxon>
        <taxon>Pterygota</taxon>
        <taxon>Neoptera</taxon>
        <taxon>Endopterygota</taxon>
        <taxon>Lepidoptera</taxon>
        <taxon>Glossata</taxon>
        <taxon>Ditrysia</taxon>
        <taxon>Noctuoidea</taxon>
        <taxon>Noctuidae</taxon>
        <taxon>Amphipyrinae</taxon>
        <taxon>Spodoptera</taxon>
    </lineage>
</organism>
<feature type="chain" id="PRO_5039926544" evidence="4">
    <location>
        <begin position="36"/>
        <end position="196"/>
    </location>
</feature>
<evidence type="ECO:0000256" key="3">
    <source>
        <dbReference type="ARBA" id="ARBA00023157"/>
    </source>
</evidence>
<evidence type="ECO:0000313" key="6">
    <source>
        <dbReference type="Proteomes" id="UP000301870"/>
    </source>
</evidence>
<dbReference type="InterPro" id="IPR036880">
    <property type="entry name" value="Kunitz_BPTI_sf"/>
</dbReference>
<dbReference type="SUPFAM" id="SSF57362">
    <property type="entry name" value="BPTI-like"/>
    <property type="match status" value="2"/>
</dbReference>
<dbReference type="PRINTS" id="PR00759">
    <property type="entry name" value="BASICPTASE"/>
</dbReference>
<dbReference type="KEGG" id="sliu:111362048"/>
<keyword evidence="4" id="KW-0732">Signal</keyword>
<dbReference type="PANTHER" id="PTHR10083">
    <property type="entry name" value="KUNITZ-TYPE PROTEASE INHIBITOR-RELATED"/>
    <property type="match status" value="1"/>
</dbReference>
<dbReference type="Gene3D" id="4.10.410.10">
    <property type="entry name" value="Pancreatic trypsin inhibitor Kunitz domain"/>
    <property type="match status" value="2"/>
</dbReference>
<sequence length="196" mass="22549">MHIYVTCFHCTGKNNNMNVIVFLVFTLFLFDSAESGLYNDKVPKYIESHELSSMDWYVRCKLQPNGFDCNQNETNPSRFYYDNNMRACRTFEYGECELSFNTFHTLLDCTEVCSVPGVQFIAEKLPIGVGCRLQPDFGACNDYFPLWYFDVSTRKCKGFSYSGCGGNQNKFTSAQMCTAMCLKHVAFPKRIPIEKM</sequence>
<evidence type="ECO:0000259" key="5">
    <source>
        <dbReference type="PROSITE" id="PS50279"/>
    </source>
</evidence>